<dbReference type="PANTHER" id="PTHR43394">
    <property type="entry name" value="ATP-DEPENDENT PERMEASE MDL1, MITOCHONDRIAL"/>
    <property type="match status" value="1"/>
</dbReference>
<dbReference type="InterPro" id="IPR036640">
    <property type="entry name" value="ABC1_TM_sf"/>
</dbReference>
<dbReference type="EMBL" id="SDOZ01000002">
    <property type="protein sequence ID" value="RXZ60974.1"/>
    <property type="molecule type" value="Genomic_DNA"/>
</dbReference>
<dbReference type="CDD" id="cd18548">
    <property type="entry name" value="ABC_6TM_Tm287_like"/>
    <property type="match status" value="1"/>
</dbReference>
<evidence type="ECO:0000259" key="11">
    <source>
        <dbReference type="PROSITE" id="PS50929"/>
    </source>
</evidence>
<dbReference type="GO" id="GO:0005886">
    <property type="term" value="C:plasma membrane"/>
    <property type="evidence" value="ECO:0007669"/>
    <property type="project" value="UniProtKB-SubCell"/>
</dbReference>
<dbReference type="SUPFAM" id="SSF90123">
    <property type="entry name" value="ABC transporter transmembrane region"/>
    <property type="match status" value="1"/>
</dbReference>
<feature type="transmembrane region" description="Helical" evidence="9">
    <location>
        <begin position="52"/>
        <end position="73"/>
    </location>
</feature>
<reference evidence="12 13" key="1">
    <citation type="journal article" date="2019" name="Gut">
        <title>Antibiotics-induced monodominance of a novel gut bacterial order.</title>
        <authorList>
            <person name="Hildebrand F."/>
            <person name="Moitinho-Silva L."/>
            <person name="Blasche S."/>
            <person name="Jahn M.T."/>
            <person name="Gossmann T.I."/>
            <person name="Heuerta-Cepas J."/>
            <person name="Hercog R."/>
            <person name="Luetge M."/>
            <person name="Bahram M."/>
            <person name="Pryszlak A."/>
            <person name="Alves R.J."/>
            <person name="Waszak S.M."/>
            <person name="Zhu A."/>
            <person name="Ye L."/>
            <person name="Costea P.I."/>
            <person name="Aalvink S."/>
            <person name="Belzer C."/>
            <person name="Forslund S.K."/>
            <person name="Sunagawa S."/>
            <person name="Hentschel U."/>
            <person name="Merten C."/>
            <person name="Patil K.R."/>
            <person name="Benes V."/>
            <person name="Bork P."/>
        </authorList>
    </citation>
    <scope>NUCLEOTIDE SEQUENCE [LARGE SCALE GENOMIC DNA]</scope>
    <source>
        <strain evidence="12 13">HDS1380</strain>
    </source>
</reference>
<dbReference type="Gene3D" id="3.40.50.300">
    <property type="entry name" value="P-loop containing nucleotide triphosphate hydrolases"/>
    <property type="match status" value="1"/>
</dbReference>
<accession>A0A4Q2K8F6</accession>
<dbReference type="InterPro" id="IPR003593">
    <property type="entry name" value="AAA+_ATPase"/>
</dbReference>
<dbReference type="FunFam" id="3.40.50.300:FF:000221">
    <property type="entry name" value="Multidrug ABC transporter ATP-binding protein"/>
    <property type="match status" value="1"/>
</dbReference>
<dbReference type="RefSeq" id="WP_129223185.1">
    <property type="nucleotide sequence ID" value="NZ_SDOZ01000002.1"/>
</dbReference>
<evidence type="ECO:0000256" key="5">
    <source>
        <dbReference type="ARBA" id="ARBA00022741"/>
    </source>
</evidence>
<keyword evidence="5" id="KW-0547">Nucleotide-binding</keyword>
<feature type="domain" description="ABC transmembrane type-1" evidence="11">
    <location>
        <begin position="19"/>
        <end position="303"/>
    </location>
</feature>
<protein>
    <submittedName>
        <fullName evidence="12">ABC transporter ATP-binding protein</fullName>
    </submittedName>
</protein>
<evidence type="ECO:0000256" key="4">
    <source>
        <dbReference type="ARBA" id="ARBA00022692"/>
    </source>
</evidence>
<keyword evidence="8 9" id="KW-0472">Membrane</keyword>
<dbReference type="SMART" id="SM00382">
    <property type="entry name" value="AAA"/>
    <property type="match status" value="1"/>
</dbReference>
<evidence type="ECO:0000313" key="12">
    <source>
        <dbReference type="EMBL" id="RXZ60974.1"/>
    </source>
</evidence>
<sequence length="581" mass="63407">MNTVKYLLRSLRENKKAAVLSMSFVTLEVVCECILPFVLAKLIDSSGVEWKSLLLYGGILAALAGVLLASGILSGKFCARAAAGFCANLREDMFGKVQNYSFSNIDRFSASGLVTRMTTDITNIQNAFSMIIRIAVRVPLMMVFSVVMAFAVSPSLAWIFVACIPVLGGIIVLILLKSFPYMTRVFKKYDRLNASVHENVKGIRVVKTYVREEYENVKFARAADDVCNDFVRGEKIIAWNTPAVNLFMYACYIVISVLGAYVIAGRLPWGSLTTGELSSLISYGINILSALMMLSMIIVIISMSAASAQRIAEVLREESAIITPEKPITEIEDGTIDFENVYFGYSGEGNYILENIGLQIRSGETLGIIGGTGSGKTSLVNLISRLYDAAAGCVKVGGIDVREYDSASLRRSVAVVLQKNVLFSGTIRENLQWGDAAASEQEMQRACEIAQADGYIRSFPEGYDTYLEEGGVNLSGGQKQRLCIARALLRKPKVLILDDSTSAVDTKTEALIRRGLKNYLPETTKIIIAQRISSIQEADKILVLEKGRIDGVGTHAELMKSNAIYREIYETQNGTGGGGNA</sequence>
<organism evidence="12 13">
    <name type="scientific">Candidatus Borkfalkia ceftriaxoniphila</name>
    <dbReference type="NCBI Taxonomy" id="2508949"/>
    <lineage>
        <taxon>Bacteria</taxon>
        <taxon>Bacillati</taxon>
        <taxon>Bacillota</taxon>
        <taxon>Clostridia</taxon>
        <taxon>Christensenellales</taxon>
        <taxon>Christensenellaceae</taxon>
        <taxon>Candidatus Borkfalkia</taxon>
    </lineage>
</organism>
<keyword evidence="13" id="KW-1185">Reference proteome</keyword>
<dbReference type="AlphaFoldDB" id="A0A4Q2K8F6"/>
<evidence type="ECO:0000256" key="8">
    <source>
        <dbReference type="ARBA" id="ARBA00023136"/>
    </source>
</evidence>
<name>A0A4Q2K8F6_9FIRM</name>
<dbReference type="InterPro" id="IPR011527">
    <property type="entry name" value="ABC1_TM_dom"/>
</dbReference>
<evidence type="ECO:0000256" key="2">
    <source>
        <dbReference type="ARBA" id="ARBA00022448"/>
    </source>
</evidence>
<proteinExistence type="predicted"/>
<feature type="domain" description="ABC transporter" evidence="10">
    <location>
        <begin position="336"/>
        <end position="571"/>
    </location>
</feature>
<dbReference type="GO" id="GO:0015421">
    <property type="term" value="F:ABC-type oligopeptide transporter activity"/>
    <property type="evidence" value="ECO:0007669"/>
    <property type="project" value="TreeGrafter"/>
</dbReference>
<dbReference type="InterPro" id="IPR003439">
    <property type="entry name" value="ABC_transporter-like_ATP-bd"/>
</dbReference>
<keyword evidence="2" id="KW-0813">Transport</keyword>
<feature type="transmembrane region" description="Helical" evidence="9">
    <location>
        <begin position="243"/>
        <end position="263"/>
    </location>
</feature>
<keyword evidence="3" id="KW-1003">Cell membrane</keyword>
<dbReference type="InterPro" id="IPR027417">
    <property type="entry name" value="P-loop_NTPase"/>
</dbReference>
<feature type="transmembrane region" description="Helical" evidence="9">
    <location>
        <begin position="158"/>
        <end position="179"/>
    </location>
</feature>
<dbReference type="PROSITE" id="PS00211">
    <property type="entry name" value="ABC_TRANSPORTER_1"/>
    <property type="match status" value="1"/>
</dbReference>
<keyword evidence="6 12" id="KW-0067">ATP-binding</keyword>
<dbReference type="InterPro" id="IPR039421">
    <property type="entry name" value="Type_1_exporter"/>
</dbReference>
<evidence type="ECO:0000256" key="6">
    <source>
        <dbReference type="ARBA" id="ARBA00022840"/>
    </source>
</evidence>
<dbReference type="Pfam" id="PF00005">
    <property type="entry name" value="ABC_tran"/>
    <property type="match status" value="1"/>
</dbReference>
<evidence type="ECO:0000259" key="10">
    <source>
        <dbReference type="PROSITE" id="PS50893"/>
    </source>
</evidence>
<dbReference type="GO" id="GO:0005524">
    <property type="term" value="F:ATP binding"/>
    <property type="evidence" value="ECO:0007669"/>
    <property type="project" value="UniProtKB-KW"/>
</dbReference>
<dbReference type="SUPFAM" id="SSF52540">
    <property type="entry name" value="P-loop containing nucleoside triphosphate hydrolases"/>
    <property type="match status" value="1"/>
</dbReference>
<dbReference type="OrthoDB" id="2016140at2"/>
<dbReference type="PROSITE" id="PS50893">
    <property type="entry name" value="ABC_TRANSPORTER_2"/>
    <property type="match status" value="1"/>
</dbReference>
<evidence type="ECO:0000256" key="1">
    <source>
        <dbReference type="ARBA" id="ARBA00004651"/>
    </source>
</evidence>
<dbReference type="Proteomes" id="UP000291269">
    <property type="component" value="Unassembled WGS sequence"/>
</dbReference>
<feature type="transmembrane region" description="Helical" evidence="9">
    <location>
        <begin position="20"/>
        <end position="40"/>
    </location>
</feature>
<dbReference type="PROSITE" id="PS50929">
    <property type="entry name" value="ABC_TM1F"/>
    <property type="match status" value="1"/>
</dbReference>
<dbReference type="PANTHER" id="PTHR43394:SF1">
    <property type="entry name" value="ATP-BINDING CASSETTE SUB-FAMILY B MEMBER 10, MITOCHONDRIAL"/>
    <property type="match status" value="1"/>
</dbReference>
<dbReference type="Pfam" id="PF00664">
    <property type="entry name" value="ABC_membrane"/>
    <property type="match status" value="1"/>
</dbReference>
<keyword evidence="4 9" id="KW-0812">Transmembrane</keyword>
<dbReference type="Gene3D" id="1.20.1560.10">
    <property type="entry name" value="ABC transporter type 1, transmembrane domain"/>
    <property type="match status" value="1"/>
</dbReference>
<evidence type="ECO:0000313" key="13">
    <source>
        <dbReference type="Proteomes" id="UP000291269"/>
    </source>
</evidence>
<comment type="subcellular location">
    <subcellularLocation>
        <location evidence="1">Cell membrane</location>
        <topology evidence="1">Multi-pass membrane protein</topology>
    </subcellularLocation>
</comment>
<dbReference type="InterPro" id="IPR017871">
    <property type="entry name" value="ABC_transporter-like_CS"/>
</dbReference>
<gene>
    <name evidence="12" type="ORF">ESZ91_00905</name>
</gene>
<keyword evidence="7 9" id="KW-1133">Transmembrane helix</keyword>
<feature type="transmembrane region" description="Helical" evidence="9">
    <location>
        <begin position="134"/>
        <end position="152"/>
    </location>
</feature>
<feature type="transmembrane region" description="Helical" evidence="9">
    <location>
        <begin position="283"/>
        <end position="306"/>
    </location>
</feature>
<evidence type="ECO:0000256" key="7">
    <source>
        <dbReference type="ARBA" id="ARBA00022989"/>
    </source>
</evidence>
<dbReference type="GO" id="GO:0016887">
    <property type="term" value="F:ATP hydrolysis activity"/>
    <property type="evidence" value="ECO:0007669"/>
    <property type="project" value="InterPro"/>
</dbReference>
<evidence type="ECO:0000256" key="3">
    <source>
        <dbReference type="ARBA" id="ARBA00022475"/>
    </source>
</evidence>
<comment type="caution">
    <text evidence="12">The sequence shown here is derived from an EMBL/GenBank/DDBJ whole genome shotgun (WGS) entry which is preliminary data.</text>
</comment>
<evidence type="ECO:0000256" key="9">
    <source>
        <dbReference type="SAM" id="Phobius"/>
    </source>
</evidence>